<accession>A4JNU6</accession>
<evidence type="ECO:0000256" key="1">
    <source>
        <dbReference type="SAM" id="MobiDB-lite"/>
    </source>
</evidence>
<feature type="compositionally biased region" description="Basic residues" evidence="1">
    <location>
        <begin position="1"/>
        <end position="20"/>
    </location>
</feature>
<dbReference type="HOGENOM" id="CLU_1871544_0_0_4"/>
<evidence type="ECO:0000313" key="2">
    <source>
        <dbReference type="EMBL" id="ABO57949.1"/>
    </source>
</evidence>
<proteinExistence type="predicted"/>
<feature type="region of interest" description="Disordered" evidence="1">
    <location>
        <begin position="1"/>
        <end position="23"/>
    </location>
</feature>
<dbReference type="KEGG" id="bvi:Bcep1808_4993"/>
<name>A4JNU6_BURVG</name>
<dbReference type="AlphaFoldDB" id="A4JNU6"/>
<evidence type="ECO:0000313" key="3">
    <source>
        <dbReference type="Proteomes" id="UP000002287"/>
    </source>
</evidence>
<gene>
    <name evidence="2" type="ordered locus">Bcep1808_4993</name>
</gene>
<protein>
    <submittedName>
        <fullName evidence="2">Uncharacterized protein</fullName>
    </submittedName>
</protein>
<sequence>MERGRLRIRRARHRRTRARTGKQAEASADIDDFCKPLLAQLVRADDAYATCTYERGVVIAQGCVDRCATERNVPPAIGSIAVAIQRRTNSACAFLSARCAIFIPEDPIRHTTRIATARHSVQPGRALLNQANDEYA</sequence>
<dbReference type="Proteomes" id="UP000002287">
    <property type="component" value="Chromosome 2"/>
</dbReference>
<reference evidence="3" key="1">
    <citation type="submission" date="2007-03" db="EMBL/GenBank/DDBJ databases">
        <title>Complete sequence of chromosome 2 of Burkholderia vietnamiensis G4.</title>
        <authorList>
            <consortium name="US DOE Joint Genome Institute"/>
            <person name="Copeland A."/>
            <person name="Lucas S."/>
            <person name="Lapidus A."/>
            <person name="Barry K."/>
            <person name="Detter J.C."/>
            <person name="Glavina del Rio T."/>
            <person name="Hammon N."/>
            <person name="Israni S."/>
            <person name="Dalin E."/>
            <person name="Tice H."/>
            <person name="Pitluck S."/>
            <person name="Chain P."/>
            <person name="Malfatti S."/>
            <person name="Shin M."/>
            <person name="Vergez L."/>
            <person name="Schmutz J."/>
            <person name="Larimer F."/>
            <person name="Land M."/>
            <person name="Hauser L."/>
            <person name="Kyrpides N."/>
            <person name="Tiedje J."/>
            <person name="Richardson P."/>
        </authorList>
    </citation>
    <scope>NUCLEOTIDE SEQUENCE [LARGE SCALE GENOMIC DNA]</scope>
    <source>
        <strain evidence="3">G4 / LMG 22486</strain>
    </source>
</reference>
<dbReference type="EMBL" id="CP000615">
    <property type="protein sequence ID" value="ABO57949.1"/>
    <property type="molecule type" value="Genomic_DNA"/>
</dbReference>
<organism evidence="2 3">
    <name type="scientific">Burkholderia vietnamiensis (strain G4 / LMG 22486)</name>
    <name type="common">Burkholderia cepacia (strain R1808)</name>
    <dbReference type="NCBI Taxonomy" id="269482"/>
    <lineage>
        <taxon>Bacteria</taxon>
        <taxon>Pseudomonadati</taxon>
        <taxon>Pseudomonadota</taxon>
        <taxon>Betaproteobacteria</taxon>
        <taxon>Burkholderiales</taxon>
        <taxon>Burkholderiaceae</taxon>
        <taxon>Burkholderia</taxon>
        <taxon>Burkholderia cepacia complex</taxon>
    </lineage>
</organism>